<geneLocation type="plasmid" evidence="2">
    <name>pMaq22A_2p DNA</name>
</geneLocation>
<name>A0A0C6FNP4_9HYPH</name>
<organism evidence="1 2">
    <name type="scientific">Methylobacterium aquaticum</name>
    <dbReference type="NCBI Taxonomy" id="270351"/>
    <lineage>
        <taxon>Bacteria</taxon>
        <taxon>Pseudomonadati</taxon>
        <taxon>Pseudomonadota</taxon>
        <taxon>Alphaproteobacteria</taxon>
        <taxon>Hyphomicrobiales</taxon>
        <taxon>Methylobacteriaceae</taxon>
        <taxon>Methylobacterium</taxon>
    </lineage>
</organism>
<dbReference type="AlphaFoldDB" id="A0A0C6FNP4"/>
<dbReference type="Proteomes" id="UP000061432">
    <property type="component" value="Plasmid pMaq22A_2p"/>
</dbReference>
<accession>A0A0C6FNP4</accession>
<evidence type="ECO:0000313" key="2">
    <source>
        <dbReference type="Proteomes" id="UP000061432"/>
    </source>
</evidence>
<reference evidence="2" key="2">
    <citation type="submission" date="2015-01" db="EMBL/GenBank/DDBJ databases">
        <title>Complete genome sequence of Methylobacterium aquaticum strain 22A.</title>
        <authorList>
            <person name="Tani A."/>
            <person name="Ogura Y."/>
            <person name="Hayashi T."/>
        </authorList>
    </citation>
    <scope>NUCLEOTIDE SEQUENCE [LARGE SCALE GENOMIC DNA]</scope>
    <source>
        <strain evidence="2">MA-22A</strain>
        <plasmid evidence="2">Plasmid pMaq22A_2p DNA</plasmid>
    </source>
</reference>
<proteinExistence type="predicted"/>
<keyword evidence="1" id="KW-0614">Plasmid</keyword>
<gene>
    <name evidence="1" type="ORF">Maq22A_2p40945</name>
</gene>
<dbReference type="EMBL" id="AP014706">
    <property type="protein sequence ID" value="BAQ49973.1"/>
    <property type="molecule type" value="Genomic_DNA"/>
</dbReference>
<sequence length="91" mass="9623">MGAGVSGIGMRVTSRSTVARLAGMWRCVRETRAACTVAGEADPGLRLAKPPRAPGVRCEEVRRRLREGAASAGRVEAVDPPHLDAELGLRC</sequence>
<reference evidence="1 2" key="1">
    <citation type="journal article" date="2015" name="Genome Announc.">
        <title>Complete Genome Sequence of Methylobacterium aquaticum Strain 22A, Isolated from Racomitrium japonicum Moss.</title>
        <authorList>
            <person name="Tani A."/>
            <person name="Ogura Y."/>
            <person name="Hayashi T."/>
            <person name="Kimbara K."/>
        </authorList>
    </citation>
    <scope>NUCLEOTIDE SEQUENCE [LARGE SCALE GENOMIC DNA]</scope>
    <source>
        <strain evidence="1 2">MA-22A</strain>
        <plasmid evidence="2">Plasmid pMaq22A_2p DNA</plasmid>
    </source>
</reference>
<dbReference type="KEGG" id="maqu:Maq22A_2p40945"/>
<evidence type="ECO:0000313" key="1">
    <source>
        <dbReference type="EMBL" id="BAQ49973.1"/>
    </source>
</evidence>
<protein>
    <submittedName>
        <fullName evidence="1">Uncharacterized protein</fullName>
    </submittedName>
</protein>